<sequence length="259" mass="29514">MLPAEREHLIITFLKTNKKATIHDLAIEFKVHEATIRRDLNKLEQFNQIKRTHGGVVLNDSEVWDELNFDDRESSYYYEKLAIGHQAAEFVENGDTLFIDSGSTTIHFARALTQKNNLTIITNDIHIASILKSTSNQVIVTGGILYKDNYLLNGMITNDTLKLFNPSKLFLATPALDLEKGVTHFNETLTSTKIQMVNQAKQIYVLTDSSKLDKVSLYNVCPTHRIDTLITDHTNHKINWTSYETKLNHLVTVDTNICH</sequence>
<dbReference type="PANTHER" id="PTHR30363">
    <property type="entry name" value="HTH-TYPE TRANSCRIPTIONAL REGULATOR SRLR-RELATED"/>
    <property type="match status" value="1"/>
</dbReference>
<dbReference type="InterPro" id="IPR036388">
    <property type="entry name" value="WH-like_DNA-bd_sf"/>
</dbReference>
<dbReference type="PANTHER" id="PTHR30363:SF44">
    <property type="entry name" value="AGA OPERON TRANSCRIPTIONAL REPRESSOR-RELATED"/>
    <property type="match status" value="1"/>
</dbReference>
<dbReference type="AlphaFoldDB" id="A0A2C6VGJ1"/>
<dbReference type="RefSeq" id="WP_099090469.1">
    <property type="nucleotide sequence ID" value="NZ_CP093217.1"/>
</dbReference>
<evidence type="ECO:0000256" key="2">
    <source>
        <dbReference type="ARBA" id="ARBA00023015"/>
    </source>
</evidence>
<evidence type="ECO:0000259" key="4">
    <source>
        <dbReference type="PROSITE" id="PS51000"/>
    </source>
</evidence>
<keyword evidence="8" id="KW-1185">Reference proteome</keyword>
<dbReference type="SMART" id="SM01134">
    <property type="entry name" value="DeoRC"/>
    <property type="match status" value="1"/>
</dbReference>
<dbReference type="Pfam" id="PF00455">
    <property type="entry name" value="DeoRC"/>
    <property type="match status" value="1"/>
</dbReference>
<protein>
    <submittedName>
        <fullName evidence="6">DeoR/GlpR family DNA-binding transcription regulator</fullName>
    </submittedName>
    <submittedName>
        <fullName evidence="5">Transcriptional regulator</fullName>
    </submittedName>
</protein>
<dbReference type="SMART" id="SM00420">
    <property type="entry name" value="HTH_DEOR"/>
    <property type="match status" value="1"/>
</dbReference>
<evidence type="ECO:0000313" key="5">
    <source>
        <dbReference type="EMBL" id="PHK49411.1"/>
    </source>
</evidence>
<dbReference type="PROSITE" id="PS51000">
    <property type="entry name" value="HTH_DEOR_2"/>
    <property type="match status" value="1"/>
</dbReference>
<reference evidence="6" key="4">
    <citation type="submission" date="2022-03" db="EMBL/GenBank/DDBJ databases">
        <title>Complete Genome Sequence of Staphylococcus edaphicus strain CCM 8731.</title>
        <authorList>
            <person name="Rimmer C.O."/>
            <person name="Thomas J.C."/>
        </authorList>
    </citation>
    <scope>NUCLEOTIDE SEQUENCE</scope>
    <source>
        <strain evidence="6">CCM 8731</strain>
    </source>
</reference>
<dbReference type="PRINTS" id="PR00037">
    <property type="entry name" value="HTHLACR"/>
</dbReference>
<dbReference type="OrthoDB" id="9798651at2"/>
<dbReference type="EMBL" id="MRZN01000012">
    <property type="protein sequence ID" value="PHK49411.1"/>
    <property type="molecule type" value="Genomic_DNA"/>
</dbReference>
<dbReference type="InterPro" id="IPR036390">
    <property type="entry name" value="WH_DNA-bd_sf"/>
</dbReference>
<dbReference type="Gene3D" id="3.40.50.1360">
    <property type="match status" value="1"/>
</dbReference>
<dbReference type="SUPFAM" id="SSF46785">
    <property type="entry name" value="Winged helix' DNA-binding domain"/>
    <property type="match status" value="1"/>
</dbReference>
<dbReference type="GO" id="GO:0005988">
    <property type="term" value="P:lactose metabolic process"/>
    <property type="evidence" value="ECO:0007669"/>
    <property type="project" value="UniProtKB-KW"/>
</dbReference>
<dbReference type="GO" id="GO:0003700">
    <property type="term" value="F:DNA-binding transcription factor activity"/>
    <property type="evidence" value="ECO:0007669"/>
    <property type="project" value="InterPro"/>
</dbReference>
<keyword evidence="6" id="KW-0238">DNA-binding</keyword>
<name>A0A2C6VGJ1_9STAP</name>
<dbReference type="SUPFAM" id="SSF100950">
    <property type="entry name" value="NagB/RpiA/CoA transferase-like"/>
    <property type="match status" value="1"/>
</dbReference>
<dbReference type="InterPro" id="IPR050313">
    <property type="entry name" value="Carb_Metab_HTH_regulators"/>
</dbReference>
<dbReference type="EMBL" id="CP093217">
    <property type="protein sequence ID" value="UQW81234.1"/>
    <property type="molecule type" value="Genomic_DNA"/>
</dbReference>
<evidence type="ECO:0000256" key="1">
    <source>
        <dbReference type="ARBA" id="ARBA00022736"/>
    </source>
</evidence>
<feature type="domain" description="HTH deoR-type" evidence="4">
    <location>
        <begin position="3"/>
        <end position="58"/>
    </location>
</feature>
<dbReference type="Proteomes" id="UP000223828">
    <property type="component" value="Unassembled WGS sequence"/>
</dbReference>
<dbReference type="GO" id="GO:0003677">
    <property type="term" value="F:DNA binding"/>
    <property type="evidence" value="ECO:0007669"/>
    <property type="project" value="UniProtKB-KW"/>
</dbReference>
<reference evidence="7" key="2">
    <citation type="submission" date="2017-10" db="EMBL/GenBank/DDBJ databases">
        <title>Staphylococcus edaphicus sp. nov., isolated in Antarctica, harbouring mecC gene and genomic islands essential in adaptation to extreme environment.</title>
        <authorList>
            <person name="Pantucek R."/>
            <person name="Sedlacek I."/>
            <person name="Indrakova A."/>
            <person name="Vrbovska V."/>
            <person name="Maslanova I."/>
            <person name="Kovarovic V."/>
            <person name="Svec P."/>
            <person name="Kralova S."/>
            <person name="Kristofova L."/>
            <person name="Keklakova J."/>
            <person name="Petras P."/>
            <person name="Doskar J."/>
        </authorList>
    </citation>
    <scope>NUCLEOTIDE SEQUENCE [LARGE SCALE GENOMIC DNA]</scope>
    <source>
        <strain evidence="7">CCM 5085</strain>
    </source>
</reference>
<dbReference type="InterPro" id="IPR001034">
    <property type="entry name" value="DeoR_HTH"/>
</dbReference>
<accession>A0A2C6VGJ1</accession>
<proteinExistence type="predicted"/>
<evidence type="ECO:0000313" key="6">
    <source>
        <dbReference type="EMBL" id="UQW81234.1"/>
    </source>
</evidence>
<dbReference type="Pfam" id="PF08220">
    <property type="entry name" value="HTH_DeoR"/>
    <property type="match status" value="1"/>
</dbReference>
<gene>
    <name evidence="5" type="ORF">BTJ66_08115</name>
    <name evidence="6" type="ORF">MNY58_11720</name>
</gene>
<evidence type="ECO:0000313" key="7">
    <source>
        <dbReference type="Proteomes" id="UP000223828"/>
    </source>
</evidence>
<keyword evidence="2" id="KW-0805">Transcription regulation</keyword>
<keyword evidence="3" id="KW-0804">Transcription</keyword>
<dbReference type="InterPro" id="IPR014036">
    <property type="entry name" value="DeoR-like_C"/>
</dbReference>
<reference evidence="5" key="1">
    <citation type="journal article" date="2017" name="Appl. Environ. Microbiol.">
        <title>Staphylococcus edaphicus sp. nov., isolated in Antarctica, harbours mecC gene and genomic islands with suspected role in adaptation to extreme environment.</title>
        <authorList>
            <person name="Pantucek R."/>
            <person name="Sedlacek I."/>
            <person name="Indrakova A."/>
            <person name="Vrbovska V."/>
            <person name="Maslanova I."/>
            <person name="Kovarovic V."/>
            <person name="Svec P."/>
            <person name="Kralova S."/>
            <person name="Kristofova L."/>
            <person name="Keklakova J."/>
            <person name="Petras P."/>
            <person name="Doskar J."/>
        </authorList>
    </citation>
    <scope>NUCLEOTIDE SEQUENCE</scope>
    <source>
        <strain evidence="5">CCM 8730</strain>
    </source>
</reference>
<evidence type="ECO:0000313" key="8">
    <source>
        <dbReference type="Proteomes" id="UP001056588"/>
    </source>
</evidence>
<keyword evidence="1" id="KW-0423">Lactose metabolism</keyword>
<dbReference type="InterPro" id="IPR037171">
    <property type="entry name" value="NagB/RpiA_transferase-like"/>
</dbReference>
<reference evidence="5" key="3">
    <citation type="submission" date="2017-10" db="EMBL/GenBank/DDBJ databases">
        <authorList>
            <person name="Vrbovska V."/>
            <person name="Kovarovic V."/>
            <person name="Indrakova A."/>
        </authorList>
    </citation>
    <scope>NUCLEOTIDE SEQUENCE</scope>
    <source>
        <strain evidence="5">CCM 8730</strain>
    </source>
</reference>
<dbReference type="Proteomes" id="UP001056588">
    <property type="component" value="Chromosome"/>
</dbReference>
<dbReference type="Gene3D" id="1.10.10.10">
    <property type="entry name" value="Winged helix-like DNA-binding domain superfamily/Winged helix DNA-binding domain"/>
    <property type="match status" value="1"/>
</dbReference>
<organism evidence="5 7">
    <name type="scientific">Staphylococcus edaphicus</name>
    <dbReference type="NCBI Taxonomy" id="1955013"/>
    <lineage>
        <taxon>Bacteria</taxon>
        <taxon>Bacillati</taxon>
        <taxon>Bacillota</taxon>
        <taxon>Bacilli</taxon>
        <taxon>Bacillales</taxon>
        <taxon>Staphylococcaceae</taxon>
        <taxon>Staphylococcus</taxon>
    </lineage>
</organism>
<evidence type="ECO:0000256" key="3">
    <source>
        <dbReference type="ARBA" id="ARBA00023163"/>
    </source>
</evidence>